<accession>A0A2P2E978</accession>
<reference evidence="2 3" key="1">
    <citation type="journal article" date="2018" name="Genome Announc.">
        <title>Draft Genome Sequence of "Candidatus Phycosocius bacilliformis," an Alphaproteobacterial Ectosymbiont of the Hydrocarbon-Producing Green Alga Botryococcus braunii.</title>
        <authorList>
            <person name="Tanabe Y."/>
            <person name="Yamaguchi H."/>
            <person name="Watanabe M.M."/>
        </authorList>
    </citation>
    <scope>NUCLEOTIDE SEQUENCE [LARGE SCALE GENOMIC DNA]</scope>
    <source>
        <strain evidence="2 3">BOTRYCO-2</strain>
    </source>
</reference>
<comment type="caution">
    <text evidence="2">The sequence shown here is derived from an EMBL/GenBank/DDBJ whole genome shotgun (WGS) entry which is preliminary data.</text>
</comment>
<evidence type="ECO:0000313" key="3">
    <source>
        <dbReference type="Proteomes" id="UP000245086"/>
    </source>
</evidence>
<evidence type="ECO:0000256" key="1">
    <source>
        <dbReference type="SAM" id="SignalP"/>
    </source>
</evidence>
<gene>
    <name evidence="2" type="ORF">PbB2_01288</name>
</gene>
<feature type="signal peptide" evidence="1">
    <location>
        <begin position="1"/>
        <end position="22"/>
    </location>
</feature>
<keyword evidence="3" id="KW-1185">Reference proteome</keyword>
<dbReference type="EMBL" id="BFBR01000003">
    <property type="protein sequence ID" value="GBF57620.1"/>
    <property type="molecule type" value="Genomic_DNA"/>
</dbReference>
<dbReference type="OrthoDB" id="7191640at2"/>
<evidence type="ECO:0008006" key="4">
    <source>
        <dbReference type="Google" id="ProtNLM"/>
    </source>
</evidence>
<dbReference type="Proteomes" id="UP000245086">
    <property type="component" value="Unassembled WGS sequence"/>
</dbReference>
<feature type="chain" id="PRO_5015120470" description="DUF4410 domain-containing protein" evidence="1">
    <location>
        <begin position="23"/>
        <end position="157"/>
    </location>
</feature>
<organism evidence="2 3">
    <name type="scientific">Candidatus Phycosocius bacilliformis</name>
    <dbReference type="NCBI Taxonomy" id="1445552"/>
    <lineage>
        <taxon>Bacteria</taxon>
        <taxon>Pseudomonadati</taxon>
        <taxon>Pseudomonadota</taxon>
        <taxon>Alphaproteobacteria</taxon>
        <taxon>Caulobacterales</taxon>
        <taxon>Caulobacterales incertae sedis</taxon>
        <taxon>Candidatus Phycosocius</taxon>
    </lineage>
</organism>
<name>A0A2P2E978_9PROT</name>
<sequence>MVKLMSAGTLLFAMLAAGSAMAEPLQVNVSFGEAAQKKLEKTYGLREKAVIEEMVVDNLRETLKGGVARVDVVVHDMTANRPTFQELNDKPGLSLQSFGIGGADVSGKAYDAAGNLLGEASYNWTGDIFWADAAWVWSDTDRTLSVFARKLAKAVPG</sequence>
<dbReference type="AlphaFoldDB" id="A0A2P2E978"/>
<dbReference type="RefSeq" id="WP_133245746.1">
    <property type="nucleotide sequence ID" value="NZ_BFBR01000003.1"/>
</dbReference>
<protein>
    <recommendedName>
        <fullName evidence="4">DUF4410 domain-containing protein</fullName>
    </recommendedName>
</protein>
<proteinExistence type="predicted"/>
<keyword evidence="1" id="KW-0732">Signal</keyword>
<evidence type="ECO:0000313" key="2">
    <source>
        <dbReference type="EMBL" id="GBF57620.1"/>
    </source>
</evidence>